<keyword evidence="2" id="KW-0732">Signal</keyword>
<name>A0A6L3SWB3_9HYPH</name>
<feature type="chain" id="PRO_5027011364" evidence="2">
    <location>
        <begin position="22"/>
        <end position="125"/>
    </location>
</feature>
<keyword evidence="4" id="KW-1185">Reference proteome</keyword>
<sequence>MRTLLLIGAAALALAGSGLEAAARGRGGGWGGSVSVRGYVTSRGTYVAPHTRSRPDGILSNNLSNRLDRPVPAGSASYVSLPPPESTEVAGAAPGTATAEKVAKAEPWCPPGRLVGSGAGFCLIN</sequence>
<comment type="caution">
    <text evidence="3">The sequence shown here is derived from an EMBL/GenBank/DDBJ whole genome shotgun (WGS) entry which is preliminary data.</text>
</comment>
<organism evidence="3 4">
    <name type="scientific">Methylobacterium soli</name>
    <dbReference type="NCBI Taxonomy" id="553447"/>
    <lineage>
        <taxon>Bacteria</taxon>
        <taxon>Pseudomonadati</taxon>
        <taxon>Pseudomonadota</taxon>
        <taxon>Alphaproteobacteria</taxon>
        <taxon>Hyphomicrobiales</taxon>
        <taxon>Methylobacteriaceae</taxon>
        <taxon>Methylobacterium</taxon>
    </lineage>
</organism>
<dbReference type="OrthoDB" id="8005969at2"/>
<evidence type="ECO:0000313" key="3">
    <source>
        <dbReference type="EMBL" id="KAB1077911.1"/>
    </source>
</evidence>
<evidence type="ECO:0000256" key="1">
    <source>
        <dbReference type="SAM" id="MobiDB-lite"/>
    </source>
</evidence>
<dbReference type="AlphaFoldDB" id="A0A6L3SWB3"/>
<reference evidence="3 4" key="1">
    <citation type="submission" date="2019-09" db="EMBL/GenBank/DDBJ databases">
        <title>YIM 48816 draft genome.</title>
        <authorList>
            <person name="Jiang L."/>
        </authorList>
    </citation>
    <scope>NUCLEOTIDE SEQUENCE [LARGE SCALE GENOMIC DNA]</scope>
    <source>
        <strain evidence="3 4">YIM 48816</strain>
    </source>
</reference>
<evidence type="ECO:0000256" key="2">
    <source>
        <dbReference type="SAM" id="SignalP"/>
    </source>
</evidence>
<dbReference type="EMBL" id="VZZK01000017">
    <property type="protein sequence ID" value="KAB1077911.1"/>
    <property type="molecule type" value="Genomic_DNA"/>
</dbReference>
<feature type="region of interest" description="Disordered" evidence="1">
    <location>
        <begin position="47"/>
        <end position="91"/>
    </location>
</feature>
<gene>
    <name evidence="3" type="ORF">F6X53_17055</name>
</gene>
<dbReference type="RefSeq" id="WP_151001396.1">
    <property type="nucleotide sequence ID" value="NZ_BPQY01000065.1"/>
</dbReference>
<evidence type="ECO:0000313" key="4">
    <source>
        <dbReference type="Proteomes" id="UP000474159"/>
    </source>
</evidence>
<feature type="signal peptide" evidence="2">
    <location>
        <begin position="1"/>
        <end position="21"/>
    </location>
</feature>
<accession>A0A6L3SWB3</accession>
<proteinExistence type="predicted"/>
<protein>
    <submittedName>
        <fullName evidence="3">Uncharacterized protein</fullName>
    </submittedName>
</protein>
<dbReference type="Proteomes" id="UP000474159">
    <property type="component" value="Unassembled WGS sequence"/>
</dbReference>